<dbReference type="Gene3D" id="3.90.70.10">
    <property type="entry name" value="Cysteine proteinases"/>
    <property type="match status" value="1"/>
</dbReference>
<dbReference type="GO" id="GO:0006508">
    <property type="term" value="P:proteolysis"/>
    <property type="evidence" value="ECO:0007669"/>
    <property type="project" value="InterPro"/>
</dbReference>
<dbReference type="EMBL" id="CACSLK010027641">
    <property type="protein sequence ID" value="CAA0826994.1"/>
    <property type="molecule type" value="Genomic_DNA"/>
</dbReference>
<comment type="caution">
    <text evidence="2">The sequence shown here is derived from an EMBL/GenBank/DDBJ whole genome shotgun (WGS) entry which is preliminary data.</text>
</comment>
<dbReference type="Pfam" id="PF00112">
    <property type="entry name" value="Peptidase_C1"/>
    <property type="match status" value="1"/>
</dbReference>
<organism evidence="2 3">
    <name type="scientific">Striga hermonthica</name>
    <name type="common">Purple witchweed</name>
    <name type="synonym">Buchnera hermonthica</name>
    <dbReference type="NCBI Taxonomy" id="68872"/>
    <lineage>
        <taxon>Eukaryota</taxon>
        <taxon>Viridiplantae</taxon>
        <taxon>Streptophyta</taxon>
        <taxon>Embryophyta</taxon>
        <taxon>Tracheophyta</taxon>
        <taxon>Spermatophyta</taxon>
        <taxon>Magnoliopsida</taxon>
        <taxon>eudicotyledons</taxon>
        <taxon>Gunneridae</taxon>
        <taxon>Pentapetalae</taxon>
        <taxon>asterids</taxon>
        <taxon>lamiids</taxon>
        <taxon>Lamiales</taxon>
        <taxon>Orobanchaceae</taxon>
        <taxon>Buchnereae</taxon>
        <taxon>Striga</taxon>
    </lineage>
</organism>
<dbReference type="GO" id="GO:0008234">
    <property type="term" value="F:cysteine-type peptidase activity"/>
    <property type="evidence" value="ECO:0007669"/>
    <property type="project" value="InterPro"/>
</dbReference>
<evidence type="ECO:0000313" key="2">
    <source>
        <dbReference type="EMBL" id="CAA0826994.1"/>
    </source>
</evidence>
<dbReference type="SUPFAM" id="SSF54001">
    <property type="entry name" value="Cysteine proteinases"/>
    <property type="match status" value="1"/>
</dbReference>
<feature type="non-terminal residue" evidence="2">
    <location>
        <position position="1"/>
    </location>
</feature>
<dbReference type="AlphaFoldDB" id="A0A9N7NC66"/>
<gene>
    <name evidence="2" type="ORF">SHERM_22691</name>
</gene>
<accession>A0A9N7NC66</accession>
<name>A0A9N7NC66_STRHE</name>
<evidence type="ECO:0000259" key="1">
    <source>
        <dbReference type="Pfam" id="PF00112"/>
    </source>
</evidence>
<keyword evidence="3" id="KW-1185">Reference proteome</keyword>
<dbReference type="OrthoDB" id="10253408at2759"/>
<protein>
    <submittedName>
        <fullName evidence="2">Cysteine proteinases superfamily protein</fullName>
    </submittedName>
</protein>
<dbReference type="InterPro" id="IPR038765">
    <property type="entry name" value="Papain-like_cys_pep_sf"/>
</dbReference>
<proteinExistence type="predicted"/>
<dbReference type="Proteomes" id="UP001153555">
    <property type="component" value="Unassembled WGS sequence"/>
</dbReference>
<dbReference type="InterPro" id="IPR000668">
    <property type="entry name" value="Peptidase_C1A_C"/>
</dbReference>
<reference evidence="2" key="1">
    <citation type="submission" date="2019-12" db="EMBL/GenBank/DDBJ databases">
        <authorList>
            <person name="Scholes J."/>
        </authorList>
    </citation>
    <scope>NUCLEOTIDE SEQUENCE</scope>
</reference>
<evidence type="ECO:0000313" key="3">
    <source>
        <dbReference type="Proteomes" id="UP001153555"/>
    </source>
</evidence>
<sequence>FDPAPYNSSSTAMTRGTVVVGETNGPCLTISIRAGGLATNSSYSHDGSGETCQPYEPAVEISGYEKVPSNNDTTLMEVVARQSVSANIDSDCTEFWDYTSDVLAVDQGNILL</sequence>
<feature type="domain" description="Peptidase C1A papain C-terminal" evidence="1">
    <location>
        <begin position="30"/>
        <end position="104"/>
    </location>
</feature>